<comment type="caution">
    <text evidence="3">The sequence shown here is derived from an EMBL/GenBank/DDBJ whole genome shotgun (WGS) entry which is preliminary data.</text>
</comment>
<dbReference type="EMBL" id="BMXV01000001">
    <property type="protein sequence ID" value="GGY59180.1"/>
    <property type="molecule type" value="Genomic_DNA"/>
</dbReference>
<keyword evidence="4" id="KW-1185">Reference proteome</keyword>
<proteinExistence type="predicted"/>
<dbReference type="InterPro" id="IPR013094">
    <property type="entry name" value="AB_hydrolase_3"/>
</dbReference>
<gene>
    <name evidence="3" type="ORF">GCM10007071_01830</name>
</gene>
<dbReference type="PANTHER" id="PTHR48081">
    <property type="entry name" value="AB HYDROLASE SUPERFAMILY PROTEIN C4A8.06C"/>
    <property type="match status" value="1"/>
</dbReference>
<protein>
    <recommendedName>
        <fullName evidence="2">Alpha/beta hydrolase fold-3 domain-containing protein</fullName>
    </recommendedName>
</protein>
<dbReference type="RefSeq" id="WP_189571467.1">
    <property type="nucleotide sequence ID" value="NZ_BMXV01000001.1"/>
</dbReference>
<evidence type="ECO:0000313" key="3">
    <source>
        <dbReference type="EMBL" id="GGY59180.1"/>
    </source>
</evidence>
<sequence>MTDVHPNLRAWLDQLNAMVAEQKARGVEATPDMVRDSLAGLTATFVTRAPDLPRVHDVQVATAEGDVPVRLYDPEPGVARPVILFFHGGGHMAGSVAVYEPIARKLAEATGQLVVSVDYRLAPETPYPGGLNDCLNVTRQVWDILETEDIAFIRQLALVGDSGGATYAATISHQLGGDTNLNLTHQMLIYPSLDYTLEHPSISGHGEGYLLEAERIRWYFDHYFASGEDRRTASPLHMPVPEGMPATLVITAGYCPLHDEGVAYARKLREAGIACELRDYPDMIHAYLNLEDLVPQACSDTYRAIGAFLSQ</sequence>
<accession>A0ABQ3ANX4</accession>
<dbReference type="InterPro" id="IPR029058">
    <property type="entry name" value="AB_hydrolase_fold"/>
</dbReference>
<keyword evidence="1" id="KW-0378">Hydrolase</keyword>
<organism evidence="3 4">
    <name type="scientific">Marinobacter zhanjiangensis</name>
    <dbReference type="NCBI Taxonomy" id="578215"/>
    <lineage>
        <taxon>Bacteria</taxon>
        <taxon>Pseudomonadati</taxon>
        <taxon>Pseudomonadota</taxon>
        <taxon>Gammaproteobacteria</taxon>
        <taxon>Pseudomonadales</taxon>
        <taxon>Marinobacteraceae</taxon>
        <taxon>Marinobacter</taxon>
    </lineage>
</organism>
<dbReference type="Pfam" id="PF07859">
    <property type="entry name" value="Abhydrolase_3"/>
    <property type="match status" value="1"/>
</dbReference>
<dbReference type="InterPro" id="IPR050300">
    <property type="entry name" value="GDXG_lipolytic_enzyme"/>
</dbReference>
<dbReference type="Proteomes" id="UP000601597">
    <property type="component" value="Unassembled WGS sequence"/>
</dbReference>
<evidence type="ECO:0000256" key="1">
    <source>
        <dbReference type="ARBA" id="ARBA00022801"/>
    </source>
</evidence>
<evidence type="ECO:0000313" key="4">
    <source>
        <dbReference type="Proteomes" id="UP000601597"/>
    </source>
</evidence>
<evidence type="ECO:0000259" key="2">
    <source>
        <dbReference type="Pfam" id="PF07859"/>
    </source>
</evidence>
<dbReference type="PANTHER" id="PTHR48081:SF8">
    <property type="entry name" value="ALPHA_BETA HYDROLASE FOLD-3 DOMAIN-CONTAINING PROTEIN-RELATED"/>
    <property type="match status" value="1"/>
</dbReference>
<name>A0ABQ3ANX4_9GAMM</name>
<dbReference type="Gene3D" id="3.40.50.1820">
    <property type="entry name" value="alpha/beta hydrolase"/>
    <property type="match status" value="1"/>
</dbReference>
<dbReference type="SUPFAM" id="SSF53474">
    <property type="entry name" value="alpha/beta-Hydrolases"/>
    <property type="match status" value="1"/>
</dbReference>
<feature type="domain" description="Alpha/beta hydrolase fold-3" evidence="2">
    <location>
        <begin position="83"/>
        <end position="288"/>
    </location>
</feature>
<reference evidence="4" key="1">
    <citation type="journal article" date="2019" name="Int. J. Syst. Evol. Microbiol.">
        <title>The Global Catalogue of Microorganisms (GCM) 10K type strain sequencing project: providing services to taxonomists for standard genome sequencing and annotation.</title>
        <authorList>
            <consortium name="The Broad Institute Genomics Platform"/>
            <consortium name="The Broad Institute Genome Sequencing Center for Infectious Disease"/>
            <person name="Wu L."/>
            <person name="Ma J."/>
        </authorList>
    </citation>
    <scope>NUCLEOTIDE SEQUENCE [LARGE SCALE GENOMIC DNA]</scope>
    <source>
        <strain evidence="4">KCTC 22280</strain>
    </source>
</reference>